<sequence>GPYAPWGPMVLKGGEYFLKKENGATLLDISRGHFLKAFTYILGPTDTVFVTVVLQHPSSQVLNFDGTPTGDVVSADGSSQVVVSGTLKSGAVMSLHWRAGMEKPANVKAATLLVWVIDGTKRSIRIESDNLLAAFVVVYEPTQLWVNGDEVKVDDDGKTNEGRSWEEYLKGEGIGDYPDLQHAVQIKSIVDAIWRSAEGGVGITPVDAGRTCSTPMYYICRSGRMPRPFVHYAEDRHRLATALVQVKDIHT</sequence>
<name>A0AA39JVI9_ARMTA</name>
<dbReference type="EMBL" id="JAUEPS010000038">
    <property type="protein sequence ID" value="KAK0449579.1"/>
    <property type="molecule type" value="Genomic_DNA"/>
</dbReference>
<evidence type="ECO:0000259" key="1">
    <source>
        <dbReference type="Pfam" id="PF22685"/>
    </source>
</evidence>
<keyword evidence="3" id="KW-1185">Reference proteome</keyword>
<dbReference type="Proteomes" id="UP001175211">
    <property type="component" value="Unassembled WGS sequence"/>
</dbReference>
<dbReference type="RefSeq" id="XP_060326871.1">
    <property type="nucleotide sequence ID" value="XM_060467892.1"/>
</dbReference>
<gene>
    <name evidence="2" type="ORF">EV420DRAFT_1275246</name>
</gene>
<organism evidence="2 3">
    <name type="scientific">Armillaria tabescens</name>
    <name type="common">Ringless honey mushroom</name>
    <name type="synonym">Agaricus tabescens</name>
    <dbReference type="NCBI Taxonomy" id="1929756"/>
    <lineage>
        <taxon>Eukaryota</taxon>
        <taxon>Fungi</taxon>
        <taxon>Dikarya</taxon>
        <taxon>Basidiomycota</taxon>
        <taxon>Agaricomycotina</taxon>
        <taxon>Agaricomycetes</taxon>
        <taxon>Agaricomycetidae</taxon>
        <taxon>Agaricales</taxon>
        <taxon>Marasmiineae</taxon>
        <taxon>Physalacriaceae</taxon>
        <taxon>Desarmillaria</taxon>
    </lineage>
</organism>
<dbReference type="InterPro" id="IPR055080">
    <property type="entry name" value="Gal80p-like_C"/>
</dbReference>
<comment type="caution">
    <text evidence="2">The sequence shown here is derived from an EMBL/GenBank/DDBJ whole genome shotgun (WGS) entry which is preliminary data.</text>
</comment>
<evidence type="ECO:0000313" key="3">
    <source>
        <dbReference type="Proteomes" id="UP001175211"/>
    </source>
</evidence>
<evidence type="ECO:0000313" key="2">
    <source>
        <dbReference type="EMBL" id="KAK0449579.1"/>
    </source>
</evidence>
<accession>A0AA39JVI9</accession>
<protein>
    <recommendedName>
        <fullName evidence="1">Gal80p-like C-terminal domain-containing protein</fullName>
    </recommendedName>
</protein>
<feature type="non-terminal residue" evidence="2">
    <location>
        <position position="1"/>
    </location>
</feature>
<dbReference type="AlphaFoldDB" id="A0AA39JVI9"/>
<dbReference type="Gene3D" id="3.30.360.10">
    <property type="entry name" value="Dihydrodipicolinate Reductase, domain 2"/>
    <property type="match status" value="1"/>
</dbReference>
<dbReference type="SUPFAM" id="SSF55347">
    <property type="entry name" value="Glyceraldehyde-3-phosphate dehydrogenase-like, C-terminal domain"/>
    <property type="match status" value="1"/>
</dbReference>
<feature type="domain" description="Gal80p-like C-terminal" evidence="1">
    <location>
        <begin position="5"/>
        <end position="128"/>
    </location>
</feature>
<proteinExistence type="predicted"/>
<reference evidence="2" key="1">
    <citation type="submission" date="2023-06" db="EMBL/GenBank/DDBJ databases">
        <authorList>
            <consortium name="Lawrence Berkeley National Laboratory"/>
            <person name="Ahrendt S."/>
            <person name="Sahu N."/>
            <person name="Indic B."/>
            <person name="Wong-Bajracharya J."/>
            <person name="Merenyi Z."/>
            <person name="Ke H.-M."/>
            <person name="Monk M."/>
            <person name="Kocsube S."/>
            <person name="Drula E."/>
            <person name="Lipzen A."/>
            <person name="Balint B."/>
            <person name="Henrissat B."/>
            <person name="Andreopoulos B."/>
            <person name="Martin F.M."/>
            <person name="Harder C.B."/>
            <person name="Rigling D."/>
            <person name="Ford K.L."/>
            <person name="Foster G.D."/>
            <person name="Pangilinan J."/>
            <person name="Papanicolaou A."/>
            <person name="Barry K."/>
            <person name="LaButti K."/>
            <person name="Viragh M."/>
            <person name="Koriabine M."/>
            <person name="Yan M."/>
            <person name="Riley R."/>
            <person name="Champramary S."/>
            <person name="Plett K.L."/>
            <person name="Tsai I.J."/>
            <person name="Slot J."/>
            <person name="Sipos G."/>
            <person name="Plett J."/>
            <person name="Nagy L.G."/>
            <person name="Grigoriev I.V."/>
        </authorList>
    </citation>
    <scope>NUCLEOTIDE SEQUENCE</scope>
    <source>
        <strain evidence="2">CCBAS 213</strain>
    </source>
</reference>
<dbReference type="Pfam" id="PF22685">
    <property type="entry name" value="Gal80p_C-like"/>
    <property type="match status" value="1"/>
</dbReference>
<dbReference type="GeneID" id="85351440"/>